<feature type="region of interest" description="Disordered" evidence="5">
    <location>
        <begin position="93"/>
        <end position="113"/>
    </location>
</feature>
<keyword evidence="4" id="KW-0346">Stress response</keyword>
<keyword evidence="2" id="KW-0547">Nucleotide-binding</keyword>
<proteinExistence type="inferred from homology"/>
<dbReference type="AlphaFoldDB" id="A0AAW1MEC1"/>
<evidence type="ECO:0000256" key="3">
    <source>
        <dbReference type="ARBA" id="ARBA00022840"/>
    </source>
</evidence>
<evidence type="ECO:0000256" key="1">
    <source>
        <dbReference type="ARBA" id="ARBA00007381"/>
    </source>
</evidence>
<evidence type="ECO:0000256" key="5">
    <source>
        <dbReference type="SAM" id="MobiDB-lite"/>
    </source>
</evidence>
<dbReference type="InterPro" id="IPR013126">
    <property type="entry name" value="Hsp_70_fam"/>
</dbReference>
<dbReference type="Proteomes" id="UP001458880">
    <property type="component" value="Unassembled WGS sequence"/>
</dbReference>
<evidence type="ECO:0000313" key="7">
    <source>
        <dbReference type="Proteomes" id="UP001458880"/>
    </source>
</evidence>
<dbReference type="Gene3D" id="1.20.1270.10">
    <property type="match status" value="1"/>
</dbReference>
<protein>
    <submittedName>
        <fullName evidence="6">Hsp70 protein</fullName>
    </submittedName>
</protein>
<gene>
    <name evidence="6" type="ORF">QE152_g7966</name>
</gene>
<dbReference type="GO" id="GO:0005524">
    <property type="term" value="F:ATP binding"/>
    <property type="evidence" value="ECO:0007669"/>
    <property type="project" value="UniProtKB-KW"/>
</dbReference>
<organism evidence="6 7">
    <name type="scientific">Popillia japonica</name>
    <name type="common">Japanese beetle</name>
    <dbReference type="NCBI Taxonomy" id="7064"/>
    <lineage>
        <taxon>Eukaryota</taxon>
        <taxon>Metazoa</taxon>
        <taxon>Ecdysozoa</taxon>
        <taxon>Arthropoda</taxon>
        <taxon>Hexapoda</taxon>
        <taxon>Insecta</taxon>
        <taxon>Pterygota</taxon>
        <taxon>Neoptera</taxon>
        <taxon>Endopterygota</taxon>
        <taxon>Coleoptera</taxon>
        <taxon>Polyphaga</taxon>
        <taxon>Scarabaeiformia</taxon>
        <taxon>Scarabaeidae</taxon>
        <taxon>Rutelinae</taxon>
        <taxon>Popillia</taxon>
    </lineage>
</organism>
<dbReference type="Pfam" id="PF00012">
    <property type="entry name" value="HSP70"/>
    <property type="match status" value="1"/>
</dbReference>
<feature type="compositionally biased region" description="Gly residues" evidence="5">
    <location>
        <begin position="96"/>
        <end position="106"/>
    </location>
</feature>
<evidence type="ECO:0000256" key="2">
    <source>
        <dbReference type="ARBA" id="ARBA00022741"/>
    </source>
</evidence>
<dbReference type="GO" id="GO:0140662">
    <property type="term" value="F:ATP-dependent protein folding chaperone"/>
    <property type="evidence" value="ECO:0007669"/>
    <property type="project" value="InterPro"/>
</dbReference>
<keyword evidence="3" id="KW-0067">ATP-binding</keyword>
<dbReference type="InterPro" id="IPR029048">
    <property type="entry name" value="HSP70_C_sf"/>
</dbReference>
<dbReference type="SUPFAM" id="SSF100934">
    <property type="entry name" value="Heat shock protein 70kD (HSP70), C-terminal subdomain"/>
    <property type="match status" value="1"/>
</dbReference>
<name>A0AAW1MEC1_POPJA</name>
<keyword evidence="7" id="KW-1185">Reference proteome</keyword>
<comment type="similarity">
    <text evidence="1">Belongs to the heat shock protein 70 family.</text>
</comment>
<sequence>MLSEADKYKAEDDKQRERIIARNQLEGYIFSAKQAVEDAPAEKLSPDDKKTVQDKCSQVLAWLDGNQLAEKDEFEDKLKELQKDVAPIMMKLHQGGAQGGAQGAGGPKVEEVD</sequence>
<accession>A0AAW1MEC1</accession>
<dbReference type="FunFam" id="1.20.1270.10:FF:000024">
    <property type="entry name" value="Heat shock protein 70"/>
    <property type="match status" value="1"/>
</dbReference>
<comment type="caution">
    <text evidence="6">The sequence shown here is derived from an EMBL/GenBank/DDBJ whole genome shotgun (WGS) entry which is preliminary data.</text>
</comment>
<evidence type="ECO:0000313" key="6">
    <source>
        <dbReference type="EMBL" id="KAK9744327.1"/>
    </source>
</evidence>
<dbReference type="EMBL" id="JASPKY010000060">
    <property type="protein sequence ID" value="KAK9744327.1"/>
    <property type="molecule type" value="Genomic_DNA"/>
</dbReference>
<reference evidence="6 7" key="1">
    <citation type="journal article" date="2024" name="BMC Genomics">
        <title>De novo assembly and annotation of Popillia japonica's genome with initial clues to its potential as an invasive pest.</title>
        <authorList>
            <person name="Cucini C."/>
            <person name="Boschi S."/>
            <person name="Funari R."/>
            <person name="Cardaioli E."/>
            <person name="Iannotti N."/>
            <person name="Marturano G."/>
            <person name="Paoli F."/>
            <person name="Bruttini M."/>
            <person name="Carapelli A."/>
            <person name="Frati F."/>
            <person name="Nardi F."/>
        </authorList>
    </citation>
    <scope>NUCLEOTIDE SEQUENCE [LARGE SCALE GENOMIC DNA]</scope>
    <source>
        <strain evidence="6">DMR45628</strain>
    </source>
</reference>
<evidence type="ECO:0000256" key="4">
    <source>
        <dbReference type="ARBA" id="ARBA00023016"/>
    </source>
</evidence>